<comment type="caution">
    <text evidence="2">The sequence shown here is derived from an EMBL/GenBank/DDBJ whole genome shotgun (WGS) entry which is preliminary data.</text>
</comment>
<protein>
    <submittedName>
        <fullName evidence="2">Uncharacterized protein</fullName>
    </submittedName>
</protein>
<reference evidence="2" key="2">
    <citation type="submission" date="2022-01" db="EMBL/GenBank/DDBJ databases">
        <authorList>
            <person name="Yamashiro T."/>
            <person name="Shiraishi A."/>
            <person name="Satake H."/>
            <person name="Nakayama K."/>
        </authorList>
    </citation>
    <scope>NUCLEOTIDE SEQUENCE</scope>
</reference>
<keyword evidence="1" id="KW-0732">Signal</keyword>
<feature type="chain" id="PRO_5047125396" evidence="1">
    <location>
        <begin position="25"/>
        <end position="112"/>
    </location>
</feature>
<organism evidence="2 3">
    <name type="scientific">Tanacetum coccineum</name>
    <dbReference type="NCBI Taxonomy" id="301880"/>
    <lineage>
        <taxon>Eukaryota</taxon>
        <taxon>Viridiplantae</taxon>
        <taxon>Streptophyta</taxon>
        <taxon>Embryophyta</taxon>
        <taxon>Tracheophyta</taxon>
        <taxon>Spermatophyta</taxon>
        <taxon>Magnoliopsida</taxon>
        <taxon>eudicotyledons</taxon>
        <taxon>Gunneridae</taxon>
        <taxon>Pentapetalae</taxon>
        <taxon>asterids</taxon>
        <taxon>campanulids</taxon>
        <taxon>Asterales</taxon>
        <taxon>Asteraceae</taxon>
        <taxon>Asteroideae</taxon>
        <taxon>Anthemideae</taxon>
        <taxon>Anthemidinae</taxon>
        <taxon>Tanacetum</taxon>
    </lineage>
</organism>
<proteinExistence type="predicted"/>
<dbReference type="Proteomes" id="UP001151760">
    <property type="component" value="Unassembled WGS sequence"/>
</dbReference>
<evidence type="ECO:0000313" key="3">
    <source>
        <dbReference type="Proteomes" id="UP001151760"/>
    </source>
</evidence>
<dbReference type="EMBL" id="BQNB010020168">
    <property type="protein sequence ID" value="GJT93060.1"/>
    <property type="molecule type" value="Genomic_DNA"/>
</dbReference>
<sequence>MSKPILFHNILSSTFFLITTKVNGASYSVGGGDGVGVGVGVGGSGGDGWIGGGVSYPNPSVTSPSSLANAYVALQAWKSAIKNPSNEMGVLSGPVVAGIDLNHGNLKGVFSK</sequence>
<evidence type="ECO:0000256" key="1">
    <source>
        <dbReference type="SAM" id="SignalP"/>
    </source>
</evidence>
<feature type="signal peptide" evidence="1">
    <location>
        <begin position="1"/>
        <end position="24"/>
    </location>
</feature>
<reference evidence="2" key="1">
    <citation type="journal article" date="2022" name="Int. J. Mol. Sci.">
        <title>Draft Genome of Tanacetum Coccineum: Genomic Comparison of Closely Related Tanacetum-Family Plants.</title>
        <authorList>
            <person name="Yamashiro T."/>
            <person name="Shiraishi A."/>
            <person name="Nakayama K."/>
            <person name="Satake H."/>
        </authorList>
    </citation>
    <scope>NUCLEOTIDE SEQUENCE</scope>
</reference>
<gene>
    <name evidence="2" type="ORF">Tco_1081905</name>
</gene>
<keyword evidence="3" id="KW-1185">Reference proteome</keyword>
<evidence type="ECO:0000313" key="2">
    <source>
        <dbReference type="EMBL" id="GJT93060.1"/>
    </source>
</evidence>
<accession>A0ABQ5I0D2</accession>
<name>A0ABQ5I0D2_9ASTR</name>